<dbReference type="EMBL" id="MHOI01000007">
    <property type="protein sequence ID" value="OGZ61892.1"/>
    <property type="molecule type" value="Genomic_DNA"/>
</dbReference>
<dbReference type="InterPro" id="IPR012338">
    <property type="entry name" value="Beta-lactam/transpept-like"/>
</dbReference>
<evidence type="ECO:0000256" key="2">
    <source>
        <dbReference type="ARBA" id="ARBA00004236"/>
    </source>
</evidence>
<evidence type="ECO:0000256" key="4">
    <source>
        <dbReference type="ARBA" id="ARBA00022519"/>
    </source>
</evidence>
<keyword evidence="12" id="KW-0961">Cell wall biogenesis/degradation</keyword>
<dbReference type="PANTHER" id="PTHR30627:SF2">
    <property type="entry name" value="PEPTIDOGLYCAN D,D-TRANSPEPTIDASE MRDA"/>
    <property type="match status" value="1"/>
</dbReference>
<dbReference type="Gene3D" id="3.30.1390.30">
    <property type="entry name" value="Penicillin-binding protein 2a, domain 3"/>
    <property type="match status" value="1"/>
</dbReference>
<dbReference type="NCBIfam" id="TIGR03423">
    <property type="entry name" value="pbp2_mrdA"/>
    <property type="match status" value="1"/>
</dbReference>
<proteinExistence type="predicted"/>
<dbReference type="GO" id="GO:0071972">
    <property type="term" value="F:peptidoglycan L,D-transpeptidase activity"/>
    <property type="evidence" value="ECO:0007669"/>
    <property type="project" value="TreeGrafter"/>
</dbReference>
<keyword evidence="10 13" id="KW-1133">Transmembrane helix</keyword>
<dbReference type="PANTHER" id="PTHR30627">
    <property type="entry name" value="PEPTIDOGLYCAN D,D-TRANSPEPTIDASE"/>
    <property type="match status" value="1"/>
</dbReference>
<dbReference type="Pfam" id="PF00905">
    <property type="entry name" value="Transpeptidase"/>
    <property type="match status" value="1"/>
</dbReference>
<evidence type="ECO:0000256" key="11">
    <source>
        <dbReference type="ARBA" id="ARBA00023136"/>
    </source>
</evidence>
<keyword evidence="11 13" id="KW-0472">Membrane</keyword>
<evidence type="ECO:0000256" key="8">
    <source>
        <dbReference type="ARBA" id="ARBA00022960"/>
    </source>
</evidence>
<dbReference type="STRING" id="1802163.A2932_00400"/>
<feature type="transmembrane region" description="Helical" evidence="13">
    <location>
        <begin position="64"/>
        <end position="88"/>
    </location>
</feature>
<reference evidence="16 17" key="1">
    <citation type="journal article" date="2016" name="Nat. Commun.">
        <title>Thousands of microbial genomes shed light on interconnected biogeochemical processes in an aquifer system.</title>
        <authorList>
            <person name="Anantharaman K."/>
            <person name="Brown C.T."/>
            <person name="Hug L.A."/>
            <person name="Sharon I."/>
            <person name="Castelle C.J."/>
            <person name="Probst A.J."/>
            <person name="Thomas B.C."/>
            <person name="Singh A."/>
            <person name="Wilkins M.J."/>
            <person name="Karaoz U."/>
            <person name="Brodie E.L."/>
            <person name="Williams K.H."/>
            <person name="Hubbard S.S."/>
            <person name="Banfield J.F."/>
        </authorList>
    </citation>
    <scope>NUCLEOTIDE SEQUENCE [LARGE SCALE GENOMIC DNA]</scope>
</reference>
<evidence type="ECO:0000256" key="12">
    <source>
        <dbReference type="ARBA" id="ARBA00023316"/>
    </source>
</evidence>
<dbReference type="AlphaFoldDB" id="A0A1G2HHB8"/>
<keyword evidence="4" id="KW-0997">Cell inner membrane</keyword>
<keyword evidence="8" id="KW-0133">Cell shape</keyword>
<dbReference type="InterPro" id="IPR036138">
    <property type="entry name" value="PBP_dimer_sf"/>
</dbReference>
<keyword evidence="7" id="KW-0378">Hydrolase</keyword>
<dbReference type="InterPro" id="IPR050515">
    <property type="entry name" value="Beta-lactam/transpept"/>
</dbReference>
<dbReference type="InterPro" id="IPR005311">
    <property type="entry name" value="PBP_dimer"/>
</dbReference>
<dbReference type="GO" id="GO:0009252">
    <property type="term" value="P:peptidoglycan biosynthetic process"/>
    <property type="evidence" value="ECO:0007669"/>
    <property type="project" value="UniProtKB-KW"/>
</dbReference>
<dbReference type="GO" id="GO:0008360">
    <property type="term" value="P:regulation of cell shape"/>
    <property type="evidence" value="ECO:0007669"/>
    <property type="project" value="UniProtKB-KW"/>
</dbReference>
<keyword evidence="9" id="KW-0573">Peptidoglycan synthesis</keyword>
<evidence type="ECO:0000256" key="5">
    <source>
        <dbReference type="ARBA" id="ARBA00022670"/>
    </source>
</evidence>
<dbReference type="SUPFAM" id="SSF56601">
    <property type="entry name" value="beta-lactamase/transpeptidase-like"/>
    <property type="match status" value="1"/>
</dbReference>
<protein>
    <submittedName>
        <fullName evidence="16">Penicillin-binding protein 2</fullName>
    </submittedName>
</protein>
<feature type="domain" description="Penicillin-binding protein transpeptidase" evidence="14">
    <location>
        <begin position="318"/>
        <end position="642"/>
    </location>
</feature>
<keyword evidence="5" id="KW-0645">Protease</keyword>
<comment type="caution">
    <text evidence="16">The sequence shown here is derived from an EMBL/GenBank/DDBJ whole genome shotgun (WGS) entry which is preliminary data.</text>
</comment>
<evidence type="ECO:0000256" key="6">
    <source>
        <dbReference type="ARBA" id="ARBA00022692"/>
    </source>
</evidence>
<accession>A0A1G2HHB8</accession>
<sequence length="648" mass="71233">MFAFIKKLFNGNRGLHIDLETLRDIAPEDILPDFGFEKSSGEAPMLQGDEYNQKKLEIPVRAKSVHLTFFLFFALIAGILGYTLFLFVARGDEYSSIAANNAMQIYEIGPSRGDIISADGVVIASSTVVFDLVVAPSKLTTQEAENLAADISKLFNDTSQDELFQQIRAAQSRNLGEQILIKSISQDDAGGLTSVLDKYDFLQLQQRSVRSYPYNSLYAHIIGYTALVSAEDLENFSDYDLNDQIGKKGIEFYFEDDLKGRDGLFAKIISSQGAITGERLVREIERGSDIQLTINHDLQLKSREALLNALEEYQIKSGAVVALNPKNGDILAFVSLPDFDPNDFTRGLSQKDFQSYFENSVQPLFNRVTQGEYASGSVIKLIIATAALEENVISPNQYILTHGYIDVPSVYDPNVTYRFYDWKDHGAVNMREAIAVSSNVYFYTIGGGFDGQEGLGIERISDYLKRFNWGRTFGLDFGTESAGLVPTPQWKQAVKNENWTIGDTYNVSIGQGDILATPLQVASATAVFANGGTLWRPDVIASVGGKDAGPLQAISRNLLSDDSLGVVRSGMREAVLSGSSRYLSTLPSAVAGKTGTVQASGGDNHAWFTGFAPYENPEIVVTVLLERGRDSTNAVRVAHEILNWYLAK</sequence>
<evidence type="ECO:0000313" key="16">
    <source>
        <dbReference type="EMBL" id="OGZ61892.1"/>
    </source>
</evidence>
<comment type="subcellular location">
    <subcellularLocation>
        <location evidence="2">Cell membrane</location>
    </subcellularLocation>
    <subcellularLocation>
        <location evidence="1">Membrane</location>
        <topology evidence="1">Single-pass membrane protein</topology>
    </subcellularLocation>
</comment>
<dbReference type="GO" id="GO:0071555">
    <property type="term" value="P:cell wall organization"/>
    <property type="evidence" value="ECO:0007669"/>
    <property type="project" value="UniProtKB-KW"/>
</dbReference>
<dbReference type="InterPro" id="IPR017790">
    <property type="entry name" value="Penicillin-binding_protein_2"/>
</dbReference>
<dbReference type="Pfam" id="PF03717">
    <property type="entry name" value="PBP_dimer"/>
    <property type="match status" value="1"/>
</dbReference>
<evidence type="ECO:0000256" key="13">
    <source>
        <dbReference type="SAM" id="Phobius"/>
    </source>
</evidence>
<dbReference type="SUPFAM" id="SSF56519">
    <property type="entry name" value="Penicillin binding protein dimerisation domain"/>
    <property type="match status" value="1"/>
</dbReference>
<evidence type="ECO:0000256" key="9">
    <source>
        <dbReference type="ARBA" id="ARBA00022984"/>
    </source>
</evidence>
<dbReference type="Gene3D" id="3.90.1310.10">
    <property type="entry name" value="Penicillin-binding protein 2a (Domain 2)"/>
    <property type="match status" value="1"/>
</dbReference>
<dbReference type="Gene3D" id="3.40.710.10">
    <property type="entry name" value="DD-peptidase/beta-lactamase superfamily"/>
    <property type="match status" value="1"/>
</dbReference>
<feature type="domain" description="Penicillin-binding protein dimerisation" evidence="15">
    <location>
        <begin position="108"/>
        <end position="276"/>
    </location>
</feature>
<evidence type="ECO:0000256" key="1">
    <source>
        <dbReference type="ARBA" id="ARBA00004167"/>
    </source>
</evidence>
<evidence type="ECO:0000256" key="7">
    <source>
        <dbReference type="ARBA" id="ARBA00022801"/>
    </source>
</evidence>
<dbReference type="Proteomes" id="UP000179153">
    <property type="component" value="Unassembled WGS sequence"/>
</dbReference>
<evidence type="ECO:0000259" key="14">
    <source>
        <dbReference type="Pfam" id="PF00905"/>
    </source>
</evidence>
<keyword evidence="6 13" id="KW-0812">Transmembrane</keyword>
<dbReference type="GO" id="GO:0005886">
    <property type="term" value="C:plasma membrane"/>
    <property type="evidence" value="ECO:0007669"/>
    <property type="project" value="UniProtKB-SubCell"/>
</dbReference>
<dbReference type="GO" id="GO:0008658">
    <property type="term" value="F:penicillin binding"/>
    <property type="evidence" value="ECO:0007669"/>
    <property type="project" value="InterPro"/>
</dbReference>
<dbReference type="InterPro" id="IPR001460">
    <property type="entry name" value="PCN-bd_Tpept"/>
</dbReference>
<organism evidence="16 17">
    <name type="scientific">Candidatus Spechtbacteria bacterium RIFCSPLOWO2_01_FULL_46_10</name>
    <dbReference type="NCBI Taxonomy" id="1802163"/>
    <lineage>
        <taxon>Bacteria</taxon>
        <taxon>Candidatus Spechtiibacteriota</taxon>
    </lineage>
</organism>
<evidence type="ECO:0000313" key="17">
    <source>
        <dbReference type="Proteomes" id="UP000179153"/>
    </source>
</evidence>
<evidence type="ECO:0000256" key="10">
    <source>
        <dbReference type="ARBA" id="ARBA00022989"/>
    </source>
</evidence>
<name>A0A1G2HHB8_9BACT</name>
<dbReference type="GO" id="GO:0009002">
    <property type="term" value="F:serine-type D-Ala-D-Ala carboxypeptidase activity"/>
    <property type="evidence" value="ECO:0007669"/>
    <property type="project" value="InterPro"/>
</dbReference>
<keyword evidence="3" id="KW-1003">Cell membrane</keyword>
<evidence type="ECO:0000256" key="3">
    <source>
        <dbReference type="ARBA" id="ARBA00022475"/>
    </source>
</evidence>
<evidence type="ECO:0000259" key="15">
    <source>
        <dbReference type="Pfam" id="PF03717"/>
    </source>
</evidence>
<gene>
    <name evidence="16" type="ORF">A2932_00400</name>
</gene>
<dbReference type="GO" id="GO:0006508">
    <property type="term" value="P:proteolysis"/>
    <property type="evidence" value="ECO:0007669"/>
    <property type="project" value="UniProtKB-KW"/>
</dbReference>